<sequence length="59" mass="6256">MSNSDNHGDGGTGLSNNQTELPQTNDNGYANKQTSMIGLLLITISGLLGLVGLKKRRKL</sequence>
<dbReference type="InterPro" id="IPR019931">
    <property type="entry name" value="LPXTG_anchor"/>
</dbReference>
<keyword evidence="1" id="KW-0134">Cell wall</keyword>
<protein>
    <recommendedName>
        <fullName evidence="7">Gram-positive cocci surface proteins LPxTG domain-containing protein</fullName>
    </recommendedName>
</protein>
<feature type="domain" description="Gram-positive cocci surface proteins LPxTG" evidence="7">
    <location>
        <begin position="21"/>
        <end position="59"/>
    </location>
</feature>
<evidence type="ECO:0000313" key="11">
    <source>
        <dbReference type="Proteomes" id="UP000051966"/>
    </source>
</evidence>
<comment type="caution">
    <text evidence="8">The sequence shown here is derived from an EMBL/GenBank/DDBJ whole genome shotgun (WGS) entry which is preliminary data.</text>
</comment>
<dbReference type="STRING" id="1423743.FD41_GL001161"/>
<keyword evidence="3" id="KW-0732">Signal</keyword>
<keyword evidence="6" id="KW-0812">Transmembrane</keyword>
<dbReference type="PROSITE" id="PS50847">
    <property type="entry name" value="GRAM_POS_ANCHORING"/>
    <property type="match status" value="1"/>
</dbReference>
<dbReference type="AlphaFoldDB" id="X0PMR1"/>
<dbReference type="EMBL" id="AZFY01000018">
    <property type="protein sequence ID" value="KRM11851.1"/>
    <property type="molecule type" value="Genomic_DNA"/>
</dbReference>
<evidence type="ECO:0000256" key="6">
    <source>
        <dbReference type="SAM" id="Phobius"/>
    </source>
</evidence>
<dbReference type="EMBL" id="BAKI01000090">
    <property type="protein sequence ID" value="GAF38156.1"/>
    <property type="molecule type" value="Genomic_DNA"/>
</dbReference>
<evidence type="ECO:0000256" key="2">
    <source>
        <dbReference type="ARBA" id="ARBA00022525"/>
    </source>
</evidence>
<organism evidence="8 10">
    <name type="scientific">Lentilactobacillus farraginis DSM 18382 = JCM 14108</name>
    <dbReference type="NCBI Taxonomy" id="1423743"/>
    <lineage>
        <taxon>Bacteria</taxon>
        <taxon>Bacillati</taxon>
        <taxon>Bacillota</taxon>
        <taxon>Bacilli</taxon>
        <taxon>Lactobacillales</taxon>
        <taxon>Lactobacillaceae</taxon>
        <taxon>Lentilactobacillus</taxon>
    </lineage>
</organism>
<dbReference type="Proteomes" id="UP000051966">
    <property type="component" value="Unassembled WGS sequence"/>
</dbReference>
<evidence type="ECO:0000259" key="7">
    <source>
        <dbReference type="PROSITE" id="PS50847"/>
    </source>
</evidence>
<proteinExistence type="predicted"/>
<name>X0PMR1_9LACO</name>
<dbReference type="PATRIC" id="fig|1423743.5.peg.1198"/>
<evidence type="ECO:0000313" key="10">
    <source>
        <dbReference type="Proteomes" id="UP000019488"/>
    </source>
</evidence>
<evidence type="ECO:0000313" key="9">
    <source>
        <dbReference type="EMBL" id="KRM11851.1"/>
    </source>
</evidence>
<evidence type="ECO:0000256" key="3">
    <source>
        <dbReference type="ARBA" id="ARBA00022729"/>
    </source>
</evidence>
<keyword evidence="2" id="KW-0964">Secreted</keyword>
<accession>X0PMR1</accession>
<evidence type="ECO:0000256" key="4">
    <source>
        <dbReference type="ARBA" id="ARBA00023088"/>
    </source>
</evidence>
<feature type="compositionally biased region" description="Polar residues" evidence="5">
    <location>
        <begin position="14"/>
        <end position="29"/>
    </location>
</feature>
<gene>
    <name evidence="9" type="ORF">FD41_GL001161</name>
    <name evidence="8" type="ORF">JCM14108_3268</name>
</gene>
<keyword evidence="11" id="KW-1185">Reference proteome</keyword>
<dbReference type="Proteomes" id="UP000019488">
    <property type="component" value="Unassembled WGS sequence"/>
</dbReference>
<evidence type="ECO:0000256" key="1">
    <source>
        <dbReference type="ARBA" id="ARBA00022512"/>
    </source>
</evidence>
<keyword evidence="6" id="KW-1133">Transmembrane helix</keyword>
<reference evidence="8" key="1">
    <citation type="journal article" date="2014" name="Genome Announc.">
        <title>Draft Genome Sequences of Two Lactobacillus Strains, L. farraginis JCM 14108T and L. composti JCM 14202T, Isolated from Compost of Distilled Shochu Residue.</title>
        <authorList>
            <person name="Yuki M."/>
            <person name="Oshima K."/>
            <person name="Suda W."/>
            <person name="Kitahara M."/>
            <person name="Kitamura K."/>
            <person name="Iida T."/>
            <person name="Hattori M."/>
            <person name="Ohkuma M."/>
        </authorList>
    </citation>
    <scope>NUCLEOTIDE SEQUENCE [LARGE SCALE GENOMIC DNA]</scope>
    <source>
        <strain evidence="8">JCM 14108</strain>
    </source>
</reference>
<evidence type="ECO:0000313" key="8">
    <source>
        <dbReference type="EMBL" id="GAF38156.1"/>
    </source>
</evidence>
<feature type="region of interest" description="Disordered" evidence="5">
    <location>
        <begin position="1"/>
        <end position="29"/>
    </location>
</feature>
<keyword evidence="4" id="KW-0572">Peptidoglycan-anchor</keyword>
<feature type="transmembrane region" description="Helical" evidence="6">
    <location>
        <begin position="35"/>
        <end position="53"/>
    </location>
</feature>
<keyword evidence="6" id="KW-0472">Membrane</keyword>
<evidence type="ECO:0000256" key="5">
    <source>
        <dbReference type="SAM" id="MobiDB-lite"/>
    </source>
</evidence>
<reference evidence="9 11" key="2">
    <citation type="journal article" date="2015" name="Genome Announc.">
        <title>Expanding the biotechnology potential of lactobacilli through comparative genomics of 213 strains and associated genera.</title>
        <authorList>
            <person name="Sun Z."/>
            <person name="Harris H.M."/>
            <person name="McCann A."/>
            <person name="Guo C."/>
            <person name="Argimon S."/>
            <person name="Zhang W."/>
            <person name="Yang X."/>
            <person name="Jeffery I.B."/>
            <person name="Cooney J.C."/>
            <person name="Kagawa T.F."/>
            <person name="Liu W."/>
            <person name="Song Y."/>
            <person name="Salvetti E."/>
            <person name="Wrobel A."/>
            <person name="Rasinkangas P."/>
            <person name="Parkhill J."/>
            <person name="Rea M.C."/>
            <person name="O'Sullivan O."/>
            <person name="Ritari J."/>
            <person name="Douillard F.P."/>
            <person name="Paul Ross R."/>
            <person name="Yang R."/>
            <person name="Briner A.E."/>
            <person name="Felis G.E."/>
            <person name="de Vos W.M."/>
            <person name="Barrangou R."/>
            <person name="Klaenhammer T.R."/>
            <person name="Caufield P.W."/>
            <person name="Cui Y."/>
            <person name="Zhang H."/>
            <person name="O'Toole P.W."/>
        </authorList>
    </citation>
    <scope>NUCLEOTIDE SEQUENCE [LARGE SCALE GENOMIC DNA]</scope>
    <source>
        <strain evidence="9 11">DSM 18382</strain>
    </source>
</reference>